<evidence type="ECO:0000256" key="1">
    <source>
        <dbReference type="SAM" id="Phobius"/>
    </source>
</evidence>
<proteinExistence type="predicted"/>
<name>A0A024GJA9_9STRA</name>
<organism evidence="2 3">
    <name type="scientific">Albugo candida</name>
    <dbReference type="NCBI Taxonomy" id="65357"/>
    <lineage>
        <taxon>Eukaryota</taxon>
        <taxon>Sar</taxon>
        <taxon>Stramenopiles</taxon>
        <taxon>Oomycota</taxon>
        <taxon>Peronosporomycetes</taxon>
        <taxon>Albuginales</taxon>
        <taxon>Albuginaceae</taxon>
        <taxon>Albugo</taxon>
    </lineage>
</organism>
<reference evidence="2 3" key="1">
    <citation type="submission" date="2012-05" db="EMBL/GenBank/DDBJ databases">
        <title>Recombination and specialization in a pathogen metapopulation.</title>
        <authorList>
            <person name="Gardiner A."/>
            <person name="Kemen E."/>
            <person name="Schultz-Larsen T."/>
            <person name="MacLean D."/>
            <person name="Van Oosterhout C."/>
            <person name="Jones J.D.G."/>
        </authorList>
    </citation>
    <scope>NUCLEOTIDE SEQUENCE [LARGE SCALE GENOMIC DNA]</scope>
    <source>
        <strain evidence="2 3">Ac Nc2</strain>
    </source>
</reference>
<keyword evidence="1" id="KW-0472">Membrane</keyword>
<keyword evidence="1" id="KW-0812">Transmembrane</keyword>
<dbReference type="OrthoDB" id="122216at2759"/>
<evidence type="ECO:0000313" key="2">
    <source>
        <dbReference type="EMBL" id="CCI46806.1"/>
    </source>
</evidence>
<feature type="transmembrane region" description="Helical" evidence="1">
    <location>
        <begin position="28"/>
        <end position="50"/>
    </location>
</feature>
<keyword evidence="1" id="KW-1133">Transmembrane helix</keyword>
<accession>A0A024GJA9</accession>
<dbReference type="Proteomes" id="UP000053237">
    <property type="component" value="Unassembled WGS sequence"/>
</dbReference>
<dbReference type="AlphaFoldDB" id="A0A024GJA9"/>
<gene>
    <name evidence="2" type="ORF">BN9_077610</name>
</gene>
<keyword evidence="3" id="KW-1185">Reference proteome</keyword>
<sequence>MGNYLTVVNNTPNSWKCKLSGDDNAINLGYGIAAGVAVIGGVAGVVGCYLPYWMGVTADQTALVWGMPAAKFLRTVFNVEASGFILSGMSTLGGFSDMVIRAFEDELLKHQYVNISANEMHTWTHVTPLIWRQSTCTRINEINATDVRAETIVMQPLFSGHSYSIMKWIRKGKVKSEDIIAVNATVPLNKTDDQGVLLAANGLGTARVYFNESASQRR</sequence>
<protein>
    <submittedName>
        <fullName evidence="2">Uncharacterized protein</fullName>
    </submittedName>
</protein>
<dbReference type="InParanoid" id="A0A024GJA9"/>
<dbReference type="EMBL" id="CAIX01000141">
    <property type="protein sequence ID" value="CCI46806.1"/>
    <property type="molecule type" value="Genomic_DNA"/>
</dbReference>
<evidence type="ECO:0000313" key="3">
    <source>
        <dbReference type="Proteomes" id="UP000053237"/>
    </source>
</evidence>
<comment type="caution">
    <text evidence="2">The sequence shown here is derived from an EMBL/GenBank/DDBJ whole genome shotgun (WGS) entry which is preliminary data.</text>
</comment>